<evidence type="ECO:0000256" key="3">
    <source>
        <dbReference type="ARBA" id="ARBA00022630"/>
    </source>
</evidence>
<proteinExistence type="inferred from homology"/>
<evidence type="ECO:0000256" key="1">
    <source>
        <dbReference type="ARBA" id="ARBA00001974"/>
    </source>
</evidence>
<dbReference type="InterPro" id="IPR006076">
    <property type="entry name" value="FAD-dep_OxRdtase"/>
</dbReference>
<dbReference type="Gene3D" id="3.50.50.60">
    <property type="entry name" value="FAD/NAD(P)-binding domain"/>
    <property type="match status" value="1"/>
</dbReference>
<evidence type="ECO:0000256" key="5">
    <source>
        <dbReference type="ARBA" id="ARBA00023002"/>
    </source>
</evidence>
<evidence type="ECO:0000256" key="2">
    <source>
        <dbReference type="ARBA" id="ARBA00007330"/>
    </source>
</evidence>
<evidence type="ECO:0000259" key="7">
    <source>
        <dbReference type="Pfam" id="PF01266"/>
    </source>
</evidence>
<evidence type="ECO:0000256" key="6">
    <source>
        <dbReference type="SAM" id="MobiDB-lite"/>
    </source>
</evidence>
<dbReference type="GO" id="GO:0004368">
    <property type="term" value="F:glycerol-3-phosphate dehydrogenase (quinone) activity"/>
    <property type="evidence" value="ECO:0007669"/>
    <property type="project" value="InterPro"/>
</dbReference>
<protein>
    <recommendedName>
        <fullName evidence="7">FAD dependent oxidoreductase domain-containing protein</fullName>
    </recommendedName>
</protein>
<dbReference type="Proteomes" id="UP000429552">
    <property type="component" value="Unassembled WGS sequence"/>
</dbReference>
<dbReference type="InterPro" id="IPR000447">
    <property type="entry name" value="G3P_DH_FAD-dep"/>
</dbReference>
<keyword evidence="5" id="KW-0560">Oxidoreductase</keyword>
<feature type="region of interest" description="Disordered" evidence="6">
    <location>
        <begin position="91"/>
        <end position="118"/>
    </location>
</feature>
<name>A0A640T8P4_STRNI</name>
<dbReference type="Pfam" id="PF01266">
    <property type="entry name" value="DAO"/>
    <property type="match status" value="1"/>
</dbReference>
<dbReference type="PANTHER" id="PTHR11985:SF31">
    <property type="entry name" value="GLYCEROL-3-PHOSPHATE DEHYDROGENASE 2"/>
    <property type="match status" value="1"/>
</dbReference>
<sequence length="190" mass="20100">MLSAFGDGVGRLISPTRAAADNPGLRTDGLNAVAVYGDHQMNDARVAVMTVRAAVRSGAVVINHEVTGLRFTHGRVTGVDVQDRLDGTAFGIDARPGHQRHRPVGGPPAPHGGQGCGPQHPLSKGTCVVLKRKAPWKAAMATPIDTYRLTFALPWEDQLLLGTTDEAYEGDPAEVCCGKWRSCTTPSPAI</sequence>
<keyword evidence="3" id="KW-0285">Flavoprotein</keyword>
<organism evidence="8 9">
    <name type="scientific">Streptomyces nigrescens</name>
    <dbReference type="NCBI Taxonomy" id="1920"/>
    <lineage>
        <taxon>Bacteria</taxon>
        <taxon>Bacillati</taxon>
        <taxon>Actinomycetota</taxon>
        <taxon>Actinomycetes</taxon>
        <taxon>Kitasatosporales</taxon>
        <taxon>Streptomycetaceae</taxon>
        <taxon>Streptomyces</taxon>
    </lineage>
</organism>
<dbReference type="Gene3D" id="3.30.9.10">
    <property type="entry name" value="D-Amino Acid Oxidase, subunit A, domain 2"/>
    <property type="match status" value="2"/>
</dbReference>
<dbReference type="SUPFAM" id="SSF51905">
    <property type="entry name" value="FAD/NAD(P)-binding domain"/>
    <property type="match status" value="1"/>
</dbReference>
<accession>A0A640T8P4</accession>
<feature type="domain" description="FAD dependent oxidoreductase" evidence="7">
    <location>
        <begin position="7"/>
        <end position="170"/>
    </location>
</feature>
<evidence type="ECO:0000313" key="9">
    <source>
        <dbReference type="Proteomes" id="UP000429552"/>
    </source>
</evidence>
<evidence type="ECO:0000256" key="4">
    <source>
        <dbReference type="ARBA" id="ARBA00022827"/>
    </source>
</evidence>
<dbReference type="AlphaFoldDB" id="A0A640T8P4"/>
<dbReference type="GO" id="GO:0046168">
    <property type="term" value="P:glycerol-3-phosphate catabolic process"/>
    <property type="evidence" value="ECO:0007669"/>
    <property type="project" value="TreeGrafter"/>
</dbReference>
<dbReference type="EMBL" id="BLIP01000001">
    <property type="protein sequence ID" value="GFE19560.1"/>
    <property type="molecule type" value="Genomic_DNA"/>
</dbReference>
<comment type="cofactor">
    <cofactor evidence="1">
        <name>FAD</name>
        <dbReference type="ChEBI" id="CHEBI:57692"/>
    </cofactor>
</comment>
<comment type="similarity">
    <text evidence="2">Belongs to the FAD-dependent glycerol-3-phosphate dehydrogenase family.</text>
</comment>
<keyword evidence="4" id="KW-0274">FAD</keyword>
<gene>
    <name evidence="8" type="ORF">Sliba_00130</name>
</gene>
<dbReference type="InterPro" id="IPR036188">
    <property type="entry name" value="FAD/NAD-bd_sf"/>
</dbReference>
<evidence type="ECO:0000313" key="8">
    <source>
        <dbReference type="EMBL" id="GFE19560.1"/>
    </source>
</evidence>
<reference evidence="8 9" key="1">
    <citation type="submission" date="2019-12" db="EMBL/GenBank/DDBJ databases">
        <title>Whole genome shotgun sequence of Streptomyces libani subsp. libani NBRC 13452.</title>
        <authorList>
            <person name="Ichikawa N."/>
            <person name="Kimura A."/>
            <person name="Kitahashi Y."/>
            <person name="Komaki H."/>
            <person name="Tamura T."/>
        </authorList>
    </citation>
    <scope>NUCLEOTIDE SEQUENCE [LARGE SCALE GENOMIC DNA]</scope>
    <source>
        <strain evidence="8 9">NBRC 13452</strain>
    </source>
</reference>
<dbReference type="PANTHER" id="PTHR11985">
    <property type="entry name" value="GLYCEROL-3-PHOSPHATE DEHYDROGENASE"/>
    <property type="match status" value="1"/>
</dbReference>
<comment type="caution">
    <text evidence="8">The sequence shown here is derived from an EMBL/GenBank/DDBJ whole genome shotgun (WGS) entry which is preliminary data.</text>
</comment>